<feature type="region of interest" description="Disordered" evidence="4">
    <location>
        <begin position="239"/>
        <end position="261"/>
    </location>
</feature>
<keyword evidence="8" id="KW-1185">Reference proteome</keyword>
<dbReference type="GO" id="GO:0016757">
    <property type="term" value="F:glycosyltransferase activity"/>
    <property type="evidence" value="ECO:0007669"/>
    <property type="project" value="UniProtKB-KW"/>
</dbReference>
<feature type="domain" description="TOD1/MUCI70 glycosyltransferase-like" evidence="6">
    <location>
        <begin position="352"/>
        <end position="489"/>
    </location>
</feature>
<dbReference type="InterPro" id="IPR048354">
    <property type="entry name" value="TOD1_MUCI70_glycTrfase_dom"/>
</dbReference>
<protein>
    <submittedName>
        <fullName evidence="7">Glycosyltransferase</fullName>
        <ecNumber evidence="7">2.4.-.-</ecNumber>
    </submittedName>
</protein>
<evidence type="ECO:0000256" key="3">
    <source>
        <dbReference type="ARBA" id="ARBA00022679"/>
    </source>
</evidence>
<keyword evidence="3 7" id="KW-0808">Transferase</keyword>
<dbReference type="InterPro" id="IPR001173">
    <property type="entry name" value="Glyco_trans_2-like"/>
</dbReference>
<evidence type="ECO:0000259" key="5">
    <source>
        <dbReference type="Pfam" id="PF00535"/>
    </source>
</evidence>
<dbReference type="InterPro" id="IPR029044">
    <property type="entry name" value="Nucleotide-diphossugar_trans"/>
</dbReference>
<evidence type="ECO:0000256" key="2">
    <source>
        <dbReference type="ARBA" id="ARBA00022676"/>
    </source>
</evidence>
<dbReference type="Gene3D" id="3.90.550.10">
    <property type="entry name" value="Spore Coat Polysaccharide Biosynthesis Protein SpsA, Chain A"/>
    <property type="match status" value="1"/>
</dbReference>
<comment type="similarity">
    <text evidence="1">Belongs to the glycosyltransferase 2 family.</text>
</comment>
<name>A0A947DAE1_9HYPH</name>
<feature type="region of interest" description="Disordered" evidence="4">
    <location>
        <begin position="671"/>
        <end position="693"/>
    </location>
</feature>
<feature type="region of interest" description="Disordered" evidence="4">
    <location>
        <begin position="1"/>
        <end position="53"/>
    </location>
</feature>
<evidence type="ECO:0000259" key="6">
    <source>
        <dbReference type="Pfam" id="PF04765"/>
    </source>
</evidence>
<sequence length="859" mass="94000">MQPDPAVSPRANASDAVADASDPITQQTLADAAVKPTSGSRAAPARSRRPARRDGFLAQVLTSVGALLPLPRNTGSLRIRFASGPLRSRMTDADAKASQRLEAPVPPPDQCAAAVSAAESPASAGLPPIDRDAARAQDHASIPAGRIAPVHDGQALADEIAGSDLFDADFYVTRNQGHPIGDMSPALHYILFGAARGIAPSERFDGNLYLELNADVQTSGMNPLIHYLRHGRAEGRPIAKGAAQRPPEPAPKRAKSAPAFDEANKSTFSRRRLYEFAAAERLEADRIRYFAARADRCRVGIFTANVNAYESIKYHEYINPGHDYILYTDQPPLYPHVYTVRPVPLYDQDPTRRVRYIKNHPHLLMADYEVAVWIDSNILIRGDIEPIVQAFKESGEPIGTIPHPLRRSVYEEGEACIKRSKDDAEVIRAQMLRYRQEGFDCDTLVESCMILYRIGHPQLMPAMANWWKEIDGGSRRDQLSFNIALARAQASFHPVMQRPVSARNHPALAFFHHDCDGTPISAFRATGWEPIPARRDDLECRIGAQAERSADIVICVHNAPDWVRRCLASVAATRNAERHRIILIDDGSGAETADLLQSFAAETDNVLLVRHDTALGYTRAANVGLKLSEAEFVVLLNSDTVVTTHWIEKLMDVAFSKPHIGLVGPLSNAASNQSLPDHRSTPGQTAVNDLPPGMEPDDMNAWCEAHARADGCVHAPLVHGFCLGVTRALIDRIGVFDEENFKLGYGEEDDYCFRAVDAGFALAIATHTFVYHAKTQSYGADRRKALSKAGNTRLRELHSSVRVDRATRNLAEDPELVRLRTLCAALHRAGPHGELAVTEPTDAPGVTAPPAMPDGMPDG</sequence>
<dbReference type="AlphaFoldDB" id="A0A947DAE1"/>
<dbReference type="RefSeq" id="WP_261968715.1">
    <property type="nucleotide sequence ID" value="NZ_JAHHZF010000005.1"/>
</dbReference>
<dbReference type="Proteomes" id="UP000766595">
    <property type="component" value="Unassembled WGS sequence"/>
</dbReference>
<accession>A0A947DAE1</accession>
<evidence type="ECO:0000256" key="1">
    <source>
        <dbReference type="ARBA" id="ARBA00006739"/>
    </source>
</evidence>
<proteinExistence type="inferred from homology"/>
<evidence type="ECO:0000256" key="4">
    <source>
        <dbReference type="SAM" id="MobiDB-lite"/>
    </source>
</evidence>
<feature type="domain" description="Glycosyltransferase 2-like" evidence="5">
    <location>
        <begin position="552"/>
        <end position="664"/>
    </location>
</feature>
<dbReference type="PANTHER" id="PTHR43179:SF12">
    <property type="entry name" value="GALACTOFURANOSYLTRANSFERASE GLFT2"/>
    <property type="match status" value="1"/>
</dbReference>
<evidence type="ECO:0000313" key="7">
    <source>
        <dbReference type="EMBL" id="MBT9290099.1"/>
    </source>
</evidence>
<dbReference type="EC" id="2.4.-.-" evidence="7"/>
<keyword evidence="2 7" id="KW-0328">Glycosyltransferase</keyword>
<feature type="compositionally biased region" description="Low complexity" evidence="4">
    <location>
        <begin position="11"/>
        <end position="22"/>
    </location>
</feature>
<feature type="region of interest" description="Disordered" evidence="4">
    <location>
        <begin position="833"/>
        <end position="859"/>
    </location>
</feature>
<feature type="compositionally biased region" description="Polar residues" evidence="4">
    <location>
        <begin position="671"/>
        <end position="687"/>
    </location>
</feature>
<dbReference type="Pfam" id="PF00535">
    <property type="entry name" value="Glycos_transf_2"/>
    <property type="match status" value="1"/>
</dbReference>
<dbReference type="Pfam" id="PF04765">
    <property type="entry name" value="TOD1_MUCI70"/>
    <property type="match status" value="1"/>
</dbReference>
<dbReference type="PANTHER" id="PTHR43179">
    <property type="entry name" value="RHAMNOSYLTRANSFERASE WBBL"/>
    <property type="match status" value="1"/>
</dbReference>
<comment type="caution">
    <text evidence="7">The sequence shown here is derived from an EMBL/GenBank/DDBJ whole genome shotgun (WGS) entry which is preliminary data.</text>
</comment>
<dbReference type="EMBL" id="JAHHZF010000005">
    <property type="protein sequence ID" value="MBT9290099.1"/>
    <property type="molecule type" value="Genomic_DNA"/>
</dbReference>
<reference evidence="7 8" key="1">
    <citation type="submission" date="2021-06" db="EMBL/GenBank/DDBJ databases">
        <authorList>
            <person name="Grouzdev D.S."/>
            <person name="Koziaeva V."/>
        </authorList>
    </citation>
    <scope>NUCLEOTIDE SEQUENCE [LARGE SCALE GENOMIC DNA]</scope>
    <source>
        <strain evidence="7 8">22</strain>
    </source>
</reference>
<organism evidence="7 8">
    <name type="scientific">Prosthecodimorpha staleyi</name>
    <dbReference type="NCBI Taxonomy" id="2840188"/>
    <lineage>
        <taxon>Bacteria</taxon>
        <taxon>Pseudomonadati</taxon>
        <taxon>Pseudomonadota</taxon>
        <taxon>Alphaproteobacteria</taxon>
        <taxon>Hyphomicrobiales</taxon>
        <taxon>Ancalomicrobiaceae</taxon>
        <taxon>Prosthecodimorpha</taxon>
    </lineage>
</organism>
<evidence type="ECO:0000313" key="8">
    <source>
        <dbReference type="Proteomes" id="UP000766595"/>
    </source>
</evidence>
<dbReference type="SUPFAM" id="SSF53448">
    <property type="entry name" value="Nucleotide-diphospho-sugar transferases"/>
    <property type="match status" value="2"/>
</dbReference>
<gene>
    <name evidence="7" type="ORF">KL771_11570</name>
</gene>